<gene>
    <name evidence="2" type="ORF">FRD01_05050</name>
</gene>
<dbReference type="KEGG" id="bbae:FRD01_05050"/>
<dbReference type="PROSITE" id="PS51257">
    <property type="entry name" value="PROKAR_LIPOPROTEIN"/>
    <property type="match status" value="1"/>
</dbReference>
<dbReference type="AlphaFoldDB" id="A0A5B8XLA8"/>
<dbReference type="Proteomes" id="UP000321595">
    <property type="component" value="Chromosome"/>
</dbReference>
<keyword evidence="1" id="KW-0732">Signal</keyword>
<name>A0A5B8XLA8_9DELT</name>
<reference evidence="2 3" key="1">
    <citation type="submission" date="2019-08" db="EMBL/GenBank/DDBJ databases">
        <authorList>
            <person name="Liang Q."/>
        </authorList>
    </citation>
    <scope>NUCLEOTIDE SEQUENCE [LARGE SCALE GENOMIC DNA]</scope>
    <source>
        <strain evidence="2 3">V1718</strain>
    </source>
</reference>
<accession>A0A5B8XLA8</accession>
<dbReference type="EMBL" id="CP042467">
    <property type="protein sequence ID" value="QED26622.1"/>
    <property type="molecule type" value="Genomic_DNA"/>
</dbReference>
<feature type="chain" id="PRO_5022699233" description="Lipoprotein" evidence="1">
    <location>
        <begin position="22"/>
        <end position="526"/>
    </location>
</feature>
<sequence>MHNLRPLALSSLMLASAFLVACPNPQGRYDEFGEKTEEFRGGSTNNGQPNNTVQVDFSGRYFMALATVTAPSLPIYFDTTVTVDENFLVDFSFQPLKTDFDADGAARPDARTPVGDAIVVENVQLTEEGTFTLSLVDASVEGEANPLSGAEILATIELQGFVTSSTSWCGLAGGAATLPTMLDLTGSTFGAGVVTDETLAEFVPIPKCEGNIVPEPDMGETDMGDMDGDMGPEAETRCPGGLEGEYLLTFHASGQSERRQVALTLESNGDSEVCYAGTVNSLVDDSQIGTVEFGIELDDVLTIVVPDFAIPPGATPILPDGGEAKLMLEASHWTTEGACGDLTFSLESAGISLPGDFAMIRAESQDFTIQDATTSSSCSVIIPNEDCGLAPFAGTWDLKFETQSSQGNPTLVTLEMATHPLTCLTGAWIAKSDGETVLATLQQASARPDGQVELQMRNFRIPPGANPLLANGGTADVEIVSTEADSAAGTMCGTVSVNLFDPFPTASAGTFAASNSGEPAESSCPE</sequence>
<dbReference type="RefSeq" id="WP_146958220.1">
    <property type="nucleotide sequence ID" value="NZ_CP042467.1"/>
</dbReference>
<evidence type="ECO:0000313" key="2">
    <source>
        <dbReference type="EMBL" id="QED26622.1"/>
    </source>
</evidence>
<proteinExistence type="predicted"/>
<evidence type="ECO:0000256" key="1">
    <source>
        <dbReference type="SAM" id="SignalP"/>
    </source>
</evidence>
<protein>
    <recommendedName>
        <fullName evidence="4">Lipoprotein</fullName>
    </recommendedName>
</protein>
<feature type="signal peptide" evidence="1">
    <location>
        <begin position="1"/>
        <end position="21"/>
    </location>
</feature>
<evidence type="ECO:0008006" key="4">
    <source>
        <dbReference type="Google" id="ProtNLM"/>
    </source>
</evidence>
<organism evidence="2 3">
    <name type="scientific">Microvenator marinus</name>
    <dbReference type="NCBI Taxonomy" id="2600177"/>
    <lineage>
        <taxon>Bacteria</taxon>
        <taxon>Deltaproteobacteria</taxon>
        <taxon>Bradymonadales</taxon>
        <taxon>Microvenatoraceae</taxon>
        <taxon>Microvenator</taxon>
    </lineage>
</organism>
<keyword evidence="3" id="KW-1185">Reference proteome</keyword>
<evidence type="ECO:0000313" key="3">
    <source>
        <dbReference type="Proteomes" id="UP000321595"/>
    </source>
</evidence>